<evidence type="ECO:0000256" key="1">
    <source>
        <dbReference type="ARBA" id="ARBA00023122"/>
    </source>
</evidence>
<feature type="domain" description="CBS" evidence="4">
    <location>
        <begin position="10"/>
        <end position="67"/>
    </location>
</feature>
<keyword evidence="1 2" id="KW-0129">CBS domain</keyword>
<evidence type="ECO:0000256" key="3">
    <source>
        <dbReference type="SAM" id="MobiDB-lite"/>
    </source>
</evidence>
<dbReference type="PANTHER" id="PTHR43080:SF2">
    <property type="entry name" value="CBS DOMAIN-CONTAINING PROTEIN"/>
    <property type="match status" value="1"/>
</dbReference>
<evidence type="ECO:0000256" key="2">
    <source>
        <dbReference type="PROSITE-ProRule" id="PRU00703"/>
    </source>
</evidence>
<dbReference type="SUPFAM" id="SSF54631">
    <property type="entry name" value="CBS-domain pair"/>
    <property type="match status" value="1"/>
</dbReference>
<proteinExistence type="predicted"/>
<dbReference type="InterPro" id="IPR046342">
    <property type="entry name" value="CBS_dom_sf"/>
</dbReference>
<dbReference type="EMBL" id="JBHTAX010000001">
    <property type="protein sequence ID" value="MFC7189147.1"/>
    <property type="molecule type" value="Genomic_DNA"/>
</dbReference>
<organism evidence="5 6">
    <name type="scientific">Halocatena marina</name>
    <dbReference type="NCBI Taxonomy" id="2934937"/>
    <lineage>
        <taxon>Archaea</taxon>
        <taxon>Methanobacteriati</taxon>
        <taxon>Methanobacteriota</taxon>
        <taxon>Stenosarchaea group</taxon>
        <taxon>Halobacteria</taxon>
        <taxon>Halobacteriales</taxon>
        <taxon>Natronomonadaceae</taxon>
        <taxon>Halocatena</taxon>
    </lineage>
</organism>
<dbReference type="RefSeq" id="WP_390204694.1">
    <property type="nucleotide sequence ID" value="NZ_JBHSZC010000001.1"/>
</dbReference>
<dbReference type="PANTHER" id="PTHR43080">
    <property type="entry name" value="CBS DOMAIN-CONTAINING PROTEIN CBSX3, MITOCHONDRIAL"/>
    <property type="match status" value="1"/>
</dbReference>
<dbReference type="AlphaFoldDB" id="A0ABD5YKR0"/>
<protein>
    <submittedName>
        <fullName evidence="5">CBS domain-containing protein</fullName>
    </submittedName>
</protein>
<dbReference type="Gene3D" id="3.10.580.10">
    <property type="entry name" value="CBS-domain"/>
    <property type="match status" value="1"/>
</dbReference>
<dbReference type="Proteomes" id="UP001596417">
    <property type="component" value="Unassembled WGS sequence"/>
</dbReference>
<evidence type="ECO:0000313" key="6">
    <source>
        <dbReference type="Proteomes" id="UP001596417"/>
    </source>
</evidence>
<dbReference type="InterPro" id="IPR000644">
    <property type="entry name" value="CBS_dom"/>
</dbReference>
<feature type="region of interest" description="Disordered" evidence="3">
    <location>
        <begin position="1"/>
        <end position="20"/>
    </location>
</feature>
<evidence type="ECO:0000259" key="4">
    <source>
        <dbReference type="PROSITE" id="PS51371"/>
    </source>
</evidence>
<keyword evidence="6" id="KW-1185">Reference proteome</keyword>
<gene>
    <name evidence="5" type="ORF">ACFQL7_04315</name>
</gene>
<accession>A0ABD5YKR0</accession>
<name>A0ABD5YKR0_9EURY</name>
<sequence>MIDVPVSSVMTKPTPSVPPETSIVEAASRLRQPNTPALVVCNTEKTIIGVVTESDIVAVVAECGGDRSIESFMSRPVMTTTPSTPVRRAADQMREAE</sequence>
<evidence type="ECO:0000313" key="5">
    <source>
        <dbReference type="EMBL" id="MFC7189147.1"/>
    </source>
</evidence>
<feature type="region of interest" description="Disordered" evidence="3">
    <location>
        <begin position="75"/>
        <end position="97"/>
    </location>
</feature>
<dbReference type="Pfam" id="PF00571">
    <property type="entry name" value="CBS"/>
    <property type="match status" value="2"/>
</dbReference>
<feature type="compositionally biased region" description="Basic and acidic residues" evidence="3">
    <location>
        <begin position="88"/>
        <end position="97"/>
    </location>
</feature>
<dbReference type="InterPro" id="IPR051257">
    <property type="entry name" value="Diverse_CBS-Domain"/>
</dbReference>
<reference evidence="5 6" key="1">
    <citation type="journal article" date="2019" name="Int. J. Syst. Evol. Microbiol.">
        <title>The Global Catalogue of Microorganisms (GCM) 10K type strain sequencing project: providing services to taxonomists for standard genome sequencing and annotation.</title>
        <authorList>
            <consortium name="The Broad Institute Genomics Platform"/>
            <consortium name="The Broad Institute Genome Sequencing Center for Infectious Disease"/>
            <person name="Wu L."/>
            <person name="Ma J."/>
        </authorList>
    </citation>
    <scope>NUCLEOTIDE SEQUENCE [LARGE SCALE GENOMIC DNA]</scope>
    <source>
        <strain evidence="5 6">RDMS1</strain>
    </source>
</reference>
<dbReference type="PROSITE" id="PS51371">
    <property type="entry name" value="CBS"/>
    <property type="match status" value="1"/>
</dbReference>
<comment type="caution">
    <text evidence="5">The sequence shown here is derived from an EMBL/GenBank/DDBJ whole genome shotgun (WGS) entry which is preliminary data.</text>
</comment>